<evidence type="ECO:0000256" key="9">
    <source>
        <dbReference type="PROSITE-ProRule" id="PRU00221"/>
    </source>
</evidence>
<keyword evidence="5" id="KW-0156">Chromatin regulator</keyword>
<evidence type="ECO:0000256" key="10">
    <source>
        <dbReference type="SAM" id="MobiDB-lite"/>
    </source>
</evidence>
<proteinExistence type="inferred from homology"/>
<evidence type="ECO:0000256" key="6">
    <source>
        <dbReference type="ARBA" id="ARBA00023015"/>
    </source>
</evidence>
<dbReference type="Pfam" id="PF12265">
    <property type="entry name" value="CAF1C_H4-bd"/>
    <property type="match status" value="1"/>
</dbReference>
<organism evidence="12 13">
    <name type="scientific">Paratrimastix pyriformis</name>
    <dbReference type="NCBI Taxonomy" id="342808"/>
    <lineage>
        <taxon>Eukaryota</taxon>
        <taxon>Metamonada</taxon>
        <taxon>Preaxostyla</taxon>
        <taxon>Paratrimastigidae</taxon>
        <taxon>Paratrimastix</taxon>
    </lineage>
</organism>
<evidence type="ECO:0000256" key="4">
    <source>
        <dbReference type="ARBA" id="ARBA00022737"/>
    </source>
</evidence>
<protein>
    <submittedName>
        <fullName evidence="12">Histone-binding protein RBBP4</fullName>
    </submittedName>
</protein>
<dbReference type="SUPFAM" id="SSF50978">
    <property type="entry name" value="WD40 repeat-like"/>
    <property type="match status" value="1"/>
</dbReference>
<evidence type="ECO:0000256" key="8">
    <source>
        <dbReference type="ARBA" id="ARBA00023242"/>
    </source>
</evidence>
<evidence type="ECO:0000313" key="13">
    <source>
        <dbReference type="Proteomes" id="UP001141327"/>
    </source>
</evidence>
<comment type="similarity">
    <text evidence="2">Belongs to the Mediator complex subunit 6 family.</text>
</comment>
<dbReference type="InterPro" id="IPR015943">
    <property type="entry name" value="WD40/YVTN_repeat-like_dom_sf"/>
</dbReference>
<gene>
    <name evidence="12" type="ORF">PAPYR_5072</name>
</gene>
<evidence type="ECO:0000256" key="7">
    <source>
        <dbReference type="ARBA" id="ARBA00023163"/>
    </source>
</evidence>
<evidence type="ECO:0000256" key="5">
    <source>
        <dbReference type="ARBA" id="ARBA00022853"/>
    </source>
</evidence>
<feature type="domain" description="Histone-binding protein RBBP4-like N-terminal" evidence="11">
    <location>
        <begin position="382"/>
        <end position="450"/>
    </location>
</feature>
<dbReference type="InterPro" id="IPR007018">
    <property type="entry name" value="Mediator_Med6"/>
</dbReference>
<keyword evidence="4" id="KW-0677">Repeat</keyword>
<reference evidence="12" key="1">
    <citation type="journal article" date="2022" name="bioRxiv">
        <title>Genomics of Preaxostyla Flagellates Illuminates Evolutionary Transitions and the Path Towards Mitochondrial Loss.</title>
        <authorList>
            <person name="Novak L.V.F."/>
            <person name="Treitli S.C."/>
            <person name="Pyrih J."/>
            <person name="Halakuc P."/>
            <person name="Pipaliya S.V."/>
            <person name="Vacek V."/>
            <person name="Brzon O."/>
            <person name="Soukal P."/>
            <person name="Eme L."/>
            <person name="Dacks J.B."/>
            <person name="Karnkowska A."/>
            <person name="Elias M."/>
            <person name="Hampl V."/>
        </authorList>
    </citation>
    <scope>NUCLEOTIDE SEQUENCE</scope>
    <source>
        <strain evidence="12">RCP-MX</strain>
    </source>
</reference>
<feature type="region of interest" description="Disordered" evidence="10">
    <location>
        <begin position="229"/>
        <end position="283"/>
    </location>
</feature>
<dbReference type="EMBL" id="JAPMOS010000023">
    <property type="protein sequence ID" value="KAJ4459021.1"/>
    <property type="molecule type" value="Genomic_DNA"/>
</dbReference>
<dbReference type="PROSITE" id="PS00678">
    <property type="entry name" value="WD_REPEATS_1"/>
    <property type="match status" value="1"/>
</dbReference>
<dbReference type="InterPro" id="IPR050459">
    <property type="entry name" value="WD_repeat_RBAP46/RBAP48/MSI1"/>
</dbReference>
<feature type="region of interest" description="Disordered" evidence="10">
    <location>
        <begin position="1"/>
        <end position="23"/>
    </location>
</feature>
<dbReference type="InterPro" id="IPR036322">
    <property type="entry name" value="WD40_repeat_dom_sf"/>
</dbReference>
<feature type="compositionally biased region" description="Low complexity" evidence="10">
    <location>
        <begin position="231"/>
        <end position="241"/>
    </location>
</feature>
<keyword evidence="6" id="KW-0805">Transcription regulation</keyword>
<sequence length="676" mass="74026">MTAQETGPGPAPPSPPPLATSAHPDERLFTTAWRDPLWLQHWRLDEKSALDYFSNSPFYELTCNNQLCKMQQRDLSQLRRMIGTEYSLSLVHQTPAPLPPGAPPPPPGQSPPVLPPDLWVYGIQKSHRLGPDKVLPLAYYYIIEGTIYMSPTLDRLLRHRLRRGVEVFRRCFADCSKRITFDLIEGHAWHEPPAEKVMVLMQDVRRANESLSWLFTKFQPHLMWAPPEPATPAATSVTPSSIGGTPSSAPRAAQLGVAPTPPRASVSVTGRATPPPPAPSAAAMAQPQPALVGAPPFGMGGAIPPGGPYGFAYAPPLAQPAAGPIGTAVPMQGQPMYMYPAMYAAQPYYAESGQIRLCVGLKPQQMEPAPTPMRTEEQVANEEYKIWKKNSPFLYDTLISQALEWPSLTAEFLPDKRPVKDGYTSHRMILGTHTSDGEPNYLMIGEVKIPGDDVETEAPHYNEQTGEVGGFSDASGGKVEIVQKINHEGEVNRARYMPQNPFLIATKSVSGDVLVFDTSKKPYKPEPNGICRPELRLKGHEKEGYGLSWSRLEAGRLASASNDGRICVWDVTAAPAGGPGGQGTVLQPMTTLTQPSDKIIEDCEWHPFIGTCSAPWATTPGWSSEVNTVAFNPFSEFICATGSSDQINDFSWDPNEPWLVGSVSEDNILQFWSMLE</sequence>
<dbReference type="SMART" id="SM00320">
    <property type="entry name" value="WD40"/>
    <property type="match status" value="3"/>
</dbReference>
<dbReference type="InterPro" id="IPR038566">
    <property type="entry name" value="Mediator_Med6_sf"/>
</dbReference>
<dbReference type="PROSITE" id="PS50082">
    <property type="entry name" value="WD_REPEATS_2"/>
    <property type="match status" value="1"/>
</dbReference>
<keyword evidence="13" id="KW-1185">Reference proteome</keyword>
<evidence type="ECO:0000256" key="1">
    <source>
        <dbReference type="ARBA" id="ARBA00004123"/>
    </source>
</evidence>
<evidence type="ECO:0000313" key="12">
    <source>
        <dbReference type="EMBL" id="KAJ4459021.1"/>
    </source>
</evidence>
<dbReference type="Gene3D" id="3.10.450.580">
    <property type="entry name" value="Mediator complex, subunit Med6"/>
    <property type="match status" value="1"/>
</dbReference>
<comment type="subcellular location">
    <subcellularLocation>
        <location evidence="1">Nucleus</location>
    </subcellularLocation>
</comment>
<name>A0ABQ8UKR5_9EUKA</name>
<feature type="repeat" description="WD" evidence="9">
    <location>
        <begin position="537"/>
        <end position="571"/>
    </location>
</feature>
<evidence type="ECO:0000259" key="11">
    <source>
        <dbReference type="Pfam" id="PF12265"/>
    </source>
</evidence>
<evidence type="ECO:0000256" key="2">
    <source>
        <dbReference type="ARBA" id="ARBA00007526"/>
    </source>
</evidence>
<dbReference type="PANTHER" id="PTHR22850">
    <property type="entry name" value="WD40 REPEAT FAMILY"/>
    <property type="match status" value="1"/>
</dbReference>
<dbReference type="InterPro" id="IPR019775">
    <property type="entry name" value="WD40_repeat_CS"/>
</dbReference>
<evidence type="ECO:0000256" key="3">
    <source>
        <dbReference type="ARBA" id="ARBA00022574"/>
    </source>
</evidence>
<dbReference type="Pfam" id="PF00400">
    <property type="entry name" value="WD40"/>
    <property type="match status" value="2"/>
</dbReference>
<keyword evidence="7" id="KW-0804">Transcription</keyword>
<dbReference type="InterPro" id="IPR001680">
    <property type="entry name" value="WD40_rpt"/>
</dbReference>
<dbReference type="Pfam" id="PF04934">
    <property type="entry name" value="Med6"/>
    <property type="match status" value="1"/>
</dbReference>
<keyword evidence="3 9" id="KW-0853">WD repeat</keyword>
<feature type="compositionally biased region" description="Pro residues" evidence="10">
    <location>
        <begin position="9"/>
        <end position="18"/>
    </location>
</feature>
<comment type="caution">
    <text evidence="12">The sequence shown here is derived from an EMBL/GenBank/DDBJ whole genome shotgun (WGS) entry which is preliminary data.</text>
</comment>
<dbReference type="Gene3D" id="2.130.10.10">
    <property type="entry name" value="YVTN repeat-like/Quinoprotein amine dehydrogenase"/>
    <property type="match status" value="2"/>
</dbReference>
<accession>A0ABQ8UKR5</accession>
<keyword evidence="8" id="KW-0539">Nucleus</keyword>
<dbReference type="Proteomes" id="UP001141327">
    <property type="component" value="Unassembled WGS sequence"/>
</dbReference>
<dbReference type="InterPro" id="IPR022052">
    <property type="entry name" value="Histone-bd_RBBP4-like_N"/>
</dbReference>